<dbReference type="AlphaFoldDB" id="A0AAU8JZZ6"/>
<sequence>MKVEIATEPGTAGRANEDFAAAGPGVVVLLDGAGTPAGAECGCEHGVAWFAAALGSGLLAEVVTRPDRALTDCLADAIVRTAALHGDGCDLAHPGTPSATVIAVRVTGEVLEYLVLADSVLLLEHTGGRAPVAVSDDRAGRVGVPLRGPVDALAAGTSEHTAALRSYVETLREHRNREDGFWVAAADPAAAYAALTGSVPLAELTGFTLLSDGASRLVDTFHRADWAQVAGLVRGEGPGSLIREVRACELTDPEGRRHPRGKARDDATVVAVTI</sequence>
<dbReference type="Gene3D" id="3.60.40.10">
    <property type="entry name" value="PPM-type phosphatase domain"/>
    <property type="match status" value="1"/>
</dbReference>
<dbReference type="InterPro" id="IPR036457">
    <property type="entry name" value="PPM-type-like_dom_sf"/>
</dbReference>
<gene>
    <name evidence="2" type="ORF">ABWK59_21960</name>
</gene>
<dbReference type="Pfam" id="PF13672">
    <property type="entry name" value="PP2C_2"/>
    <property type="match status" value="1"/>
</dbReference>
<organism evidence="2">
    <name type="scientific">Kitasatospora camelliae</name>
    <dbReference type="NCBI Taxonomy" id="3156397"/>
    <lineage>
        <taxon>Bacteria</taxon>
        <taxon>Bacillati</taxon>
        <taxon>Actinomycetota</taxon>
        <taxon>Actinomycetes</taxon>
        <taxon>Kitasatosporales</taxon>
        <taxon>Streptomycetaceae</taxon>
        <taxon>Kitasatospora</taxon>
    </lineage>
</organism>
<evidence type="ECO:0000259" key="1">
    <source>
        <dbReference type="Pfam" id="PF13672"/>
    </source>
</evidence>
<dbReference type="SUPFAM" id="SSF81606">
    <property type="entry name" value="PP2C-like"/>
    <property type="match status" value="1"/>
</dbReference>
<dbReference type="RefSeq" id="WP_354642321.1">
    <property type="nucleotide sequence ID" value="NZ_CP159872.1"/>
</dbReference>
<proteinExistence type="predicted"/>
<dbReference type="InterPro" id="IPR001932">
    <property type="entry name" value="PPM-type_phosphatase-like_dom"/>
</dbReference>
<feature type="domain" description="PPM-type phosphatase" evidence="1">
    <location>
        <begin position="22"/>
        <end position="215"/>
    </location>
</feature>
<dbReference type="EMBL" id="CP159872">
    <property type="protein sequence ID" value="XCM81386.1"/>
    <property type="molecule type" value="Genomic_DNA"/>
</dbReference>
<evidence type="ECO:0000313" key="2">
    <source>
        <dbReference type="EMBL" id="XCM81386.1"/>
    </source>
</evidence>
<name>A0AAU8JZZ6_9ACTN</name>
<reference evidence="2" key="1">
    <citation type="submission" date="2024-06" db="EMBL/GenBank/DDBJ databases">
        <title>The genome sequences of Kitasatospora sp. strain HUAS MG31.</title>
        <authorList>
            <person name="Mo P."/>
        </authorList>
    </citation>
    <scope>NUCLEOTIDE SEQUENCE</scope>
    <source>
        <strain evidence="2">HUAS MG31</strain>
    </source>
</reference>
<dbReference type="KEGG" id="kcm:ABWK59_21960"/>
<protein>
    <submittedName>
        <fullName evidence="2">Protein phosphatase 2C domain-containing protein</fullName>
    </submittedName>
</protein>
<accession>A0AAU8JZZ6</accession>